<feature type="transmembrane region" description="Helical" evidence="12">
    <location>
        <begin position="12"/>
        <end position="31"/>
    </location>
</feature>
<protein>
    <recommendedName>
        <fullName evidence="3">histidine kinase</fullName>
        <ecNumber evidence="3">2.7.13.3</ecNumber>
    </recommendedName>
</protein>
<dbReference type="Gene3D" id="3.30.565.10">
    <property type="entry name" value="Histidine kinase-like ATPase, C-terminal domain"/>
    <property type="match status" value="1"/>
</dbReference>
<evidence type="ECO:0000256" key="8">
    <source>
        <dbReference type="ARBA" id="ARBA00022777"/>
    </source>
</evidence>
<evidence type="ECO:0000256" key="6">
    <source>
        <dbReference type="ARBA" id="ARBA00022679"/>
    </source>
</evidence>
<reference evidence="18 19" key="1">
    <citation type="submission" date="2020-08" db="EMBL/GenBank/DDBJ databases">
        <title>Bridging the membrane lipid divide: bacteria of the FCB group superphylum have the potential to synthesize archaeal ether lipids.</title>
        <authorList>
            <person name="Villanueva L."/>
            <person name="Von Meijenfeldt F.A.B."/>
            <person name="Westbye A.B."/>
            <person name="Yadav S."/>
            <person name="Hopmans E.C."/>
            <person name="Dutilh B.E."/>
            <person name="Sinninghe Damste J.S."/>
        </authorList>
    </citation>
    <scope>NUCLEOTIDE SEQUENCE [LARGE SCALE GENOMIC DNA]</scope>
    <source>
        <strain evidence="18">NIOZ-UU17</strain>
    </source>
</reference>
<dbReference type="EC" id="2.7.13.3" evidence="3"/>
<evidence type="ECO:0000256" key="3">
    <source>
        <dbReference type="ARBA" id="ARBA00012438"/>
    </source>
</evidence>
<evidence type="ECO:0000259" key="14">
    <source>
        <dbReference type="PROSITE" id="PS50110"/>
    </source>
</evidence>
<evidence type="ECO:0000313" key="19">
    <source>
        <dbReference type="Proteomes" id="UP000605201"/>
    </source>
</evidence>
<keyword evidence="8" id="KW-0418">Kinase</keyword>
<proteinExistence type="predicted"/>
<dbReference type="InterPro" id="IPR001610">
    <property type="entry name" value="PAC"/>
</dbReference>
<evidence type="ECO:0000256" key="4">
    <source>
        <dbReference type="ARBA" id="ARBA00022475"/>
    </source>
</evidence>
<evidence type="ECO:0000256" key="12">
    <source>
        <dbReference type="SAM" id="Phobius"/>
    </source>
</evidence>
<dbReference type="InterPro" id="IPR036097">
    <property type="entry name" value="HisK_dim/P_sf"/>
</dbReference>
<dbReference type="PROSITE" id="PS50112">
    <property type="entry name" value="PAS"/>
    <property type="match status" value="1"/>
</dbReference>
<dbReference type="Gene3D" id="3.40.50.2300">
    <property type="match status" value="1"/>
</dbReference>
<dbReference type="InterPro" id="IPR003594">
    <property type="entry name" value="HATPase_dom"/>
</dbReference>
<organism evidence="18 19">
    <name type="scientific">Candidatus Desulfatibia vada</name>
    <dbReference type="NCBI Taxonomy" id="2841696"/>
    <lineage>
        <taxon>Bacteria</taxon>
        <taxon>Pseudomonadati</taxon>
        <taxon>Thermodesulfobacteriota</taxon>
        <taxon>Desulfobacteria</taxon>
        <taxon>Desulfobacterales</taxon>
        <taxon>Desulfobacterales incertae sedis</taxon>
        <taxon>Candidatus Desulfatibia</taxon>
    </lineage>
</organism>
<comment type="catalytic activity">
    <reaction evidence="1">
        <text>ATP + protein L-histidine = ADP + protein N-phospho-L-histidine.</text>
        <dbReference type="EC" id="2.7.13.3"/>
    </reaction>
</comment>
<dbReference type="SMART" id="SM00388">
    <property type="entry name" value="HisKA"/>
    <property type="match status" value="1"/>
</dbReference>
<accession>A0A8J6TWG7</accession>
<dbReference type="GO" id="GO:0000155">
    <property type="term" value="F:phosphorelay sensor kinase activity"/>
    <property type="evidence" value="ECO:0007669"/>
    <property type="project" value="InterPro"/>
</dbReference>
<dbReference type="InterPro" id="IPR035965">
    <property type="entry name" value="PAS-like_dom_sf"/>
</dbReference>
<feature type="domain" description="Histidine kinase" evidence="13">
    <location>
        <begin position="606"/>
        <end position="830"/>
    </location>
</feature>
<dbReference type="InterPro" id="IPR004358">
    <property type="entry name" value="Sig_transdc_His_kin-like_C"/>
</dbReference>
<dbReference type="InterPro" id="IPR003661">
    <property type="entry name" value="HisK_dim/P_dom"/>
</dbReference>
<evidence type="ECO:0000313" key="18">
    <source>
        <dbReference type="EMBL" id="MBC8434317.1"/>
    </source>
</evidence>
<dbReference type="CDD" id="cd06225">
    <property type="entry name" value="HAMP"/>
    <property type="match status" value="1"/>
</dbReference>
<dbReference type="Pfam" id="PF02743">
    <property type="entry name" value="dCache_1"/>
    <property type="match status" value="1"/>
</dbReference>
<dbReference type="InterPro" id="IPR000014">
    <property type="entry name" value="PAS"/>
</dbReference>
<dbReference type="InterPro" id="IPR003660">
    <property type="entry name" value="HAMP_dom"/>
</dbReference>
<dbReference type="Pfam" id="PF13426">
    <property type="entry name" value="PAS_9"/>
    <property type="match status" value="1"/>
</dbReference>
<keyword evidence="7 12" id="KW-0812">Transmembrane</keyword>
<evidence type="ECO:0000256" key="2">
    <source>
        <dbReference type="ARBA" id="ARBA00004651"/>
    </source>
</evidence>
<dbReference type="SUPFAM" id="SSF52172">
    <property type="entry name" value="CheY-like"/>
    <property type="match status" value="1"/>
</dbReference>
<gene>
    <name evidence="18" type="ORF">H8D96_20605</name>
</gene>
<dbReference type="InterPro" id="IPR005467">
    <property type="entry name" value="His_kinase_dom"/>
</dbReference>
<feature type="domain" description="PAS" evidence="15">
    <location>
        <begin position="468"/>
        <end position="514"/>
    </location>
</feature>
<dbReference type="InterPro" id="IPR001789">
    <property type="entry name" value="Sig_transdc_resp-reg_receiver"/>
</dbReference>
<keyword evidence="5 11" id="KW-0597">Phosphoprotein</keyword>
<evidence type="ECO:0000256" key="11">
    <source>
        <dbReference type="PROSITE-ProRule" id="PRU00169"/>
    </source>
</evidence>
<keyword evidence="4" id="KW-1003">Cell membrane</keyword>
<evidence type="ECO:0000259" key="16">
    <source>
        <dbReference type="PROSITE" id="PS50113"/>
    </source>
</evidence>
<keyword evidence="6" id="KW-0808">Transferase</keyword>
<dbReference type="Pfam" id="PF13188">
    <property type="entry name" value="PAS_8"/>
    <property type="match status" value="1"/>
</dbReference>
<evidence type="ECO:0000259" key="17">
    <source>
        <dbReference type="PROSITE" id="PS50885"/>
    </source>
</evidence>
<comment type="subcellular location">
    <subcellularLocation>
        <location evidence="2">Cell membrane</location>
        <topology evidence="2">Multi-pass membrane protein</topology>
    </subcellularLocation>
</comment>
<comment type="caution">
    <text evidence="18">The sequence shown here is derived from an EMBL/GenBank/DDBJ whole genome shotgun (WGS) entry which is preliminary data.</text>
</comment>
<evidence type="ECO:0000259" key="15">
    <source>
        <dbReference type="PROSITE" id="PS50112"/>
    </source>
</evidence>
<dbReference type="InterPro" id="IPR036890">
    <property type="entry name" value="HATPase_C_sf"/>
</dbReference>
<dbReference type="Pfam" id="PF00072">
    <property type="entry name" value="Response_reg"/>
    <property type="match status" value="1"/>
</dbReference>
<dbReference type="PROSITE" id="PS50885">
    <property type="entry name" value="HAMP"/>
    <property type="match status" value="1"/>
</dbReference>
<feature type="domain" description="PAC" evidence="16">
    <location>
        <begin position="539"/>
        <end position="593"/>
    </location>
</feature>
<feature type="transmembrane region" description="Helical" evidence="12">
    <location>
        <begin position="276"/>
        <end position="296"/>
    </location>
</feature>
<feature type="modified residue" description="4-aspartylphosphate" evidence="11">
    <location>
        <position position="901"/>
    </location>
</feature>
<keyword evidence="10 12" id="KW-0472">Membrane</keyword>
<dbReference type="GO" id="GO:0005886">
    <property type="term" value="C:plasma membrane"/>
    <property type="evidence" value="ECO:0007669"/>
    <property type="project" value="UniProtKB-SubCell"/>
</dbReference>
<dbReference type="PROSITE" id="PS50113">
    <property type="entry name" value="PAC"/>
    <property type="match status" value="1"/>
</dbReference>
<dbReference type="NCBIfam" id="TIGR00229">
    <property type="entry name" value="sensory_box"/>
    <property type="match status" value="2"/>
</dbReference>
<dbReference type="CDD" id="cd00082">
    <property type="entry name" value="HisKA"/>
    <property type="match status" value="1"/>
</dbReference>
<dbReference type="SMART" id="SM00091">
    <property type="entry name" value="PAS"/>
    <property type="match status" value="2"/>
</dbReference>
<evidence type="ECO:0000256" key="7">
    <source>
        <dbReference type="ARBA" id="ARBA00022692"/>
    </source>
</evidence>
<dbReference type="Gene3D" id="1.10.287.130">
    <property type="match status" value="1"/>
</dbReference>
<dbReference type="SMART" id="SM00086">
    <property type="entry name" value="PAC"/>
    <property type="match status" value="1"/>
</dbReference>
<dbReference type="SMART" id="SM00448">
    <property type="entry name" value="REC"/>
    <property type="match status" value="1"/>
</dbReference>
<dbReference type="InterPro" id="IPR033479">
    <property type="entry name" value="dCache_1"/>
</dbReference>
<evidence type="ECO:0000256" key="10">
    <source>
        <dbReference type="ARBA" id="ARBA00023136"/>
    </source>
</evidence>
<dbReference type="Pfam" id="PF00672">
    <property type="entry name" value="HAMP"/>
    <property type="match status" value="1"/>
</dbReference>
<dbReference type="InterPro" id="IPR011006">
    <property type="entry name" value="CheY-like_superfamily"/>
</dbReference>
<dbReference type="EMBL" id="JACNIG010000414">
    <property type="protein sequence ID" value="MBC8434317.1"/>
    <property type="molecule type" value="Genomic_DNA"/>
</dbReference>
<dbReference type="Pfam" id="PF00512">
    <property type="entry name" value="HisKA"/>
    <property type="match status" value="1"/>
</dbReference>
<evidence type="ECO:0000256" key="5">
    <source>
        <dbReference type="ARBA" id="ARBA00022553"/>
    </source>
</evidence>
<dbReference type="SMART" id="SM00387">
    <property type="entry name" value="HATPase_c"/>
    <property type="match status" value="1"/>
</dbReference>
<dbReference type="Gene3D" id="3.30.450.20">
    <property type="entry name" value="PAS domain"/>
    <property type="match status" value="3"/>
</dbReference>
<evidence type="ECO:0000256" key="9">
    <source>
        <dbReference type="ARBA" id="ARBA00022989"/>
    </source>
</evidence>
<dbReference type="Gene3D" id="1.10.8.500">
    <property type="entry name" value="HAMP domain in histidine kinase"/>
    <property type="match status" value="1"/>
</dbReference>
<dbReference type="CDD" id="cd12912">
    <property type="entry name" value="PDC2_MCP_like"/>
    <property type="match status" value="1"/>
</dbReference>
<dbReference type="SUPFAM" id="SSF55874">
    <property type="entry name" value="ATPase domain of HSP90 chaperone/DNA topoisomerase II/histidine kinase"/>
    <property type="match status" value="1"/>
</dbReference>
<feature type="domain" description="HAMP" evidence="17">
    <location>
        <begin position="297"/>
        <end position="349"/>
    </location>
</feature>
<dbReference type="PROSITE" id="PS50109">
    <property type="entry name" value="HIS_KIN"/>
    <property type="match status" value="1"/>
</dbReference>
<sequence>MKIYASLQNVLSFNFVLVATLPFIVFGYIVLQILSTSMEKEIAEKNLMLAKALTGEVERFLAEPLNLLELLEKTLDKNGLIHGDQINSYLNSVIKNYRFFNRIEVLDQKGIVRHIAPYNEDYLGIDMSGQPFFRVVSELRKPSWSTTFISMQTDQPTLTLANPLNTGMIVGYLNLAVLNSIIDRVKIGSQGYAAITDQEGIAIAHRNKSFVAQRLNLKSLNVVREGLSGKEGTYRYYFKGIEEIGSVSFVPQTGWLVIVAQPYKEAFVPIKRIKDIIWIGIWLAILFAIVIALASLKKTLKPLKKLTENAQRIAAGDYNLTPHPKSYREIDELTNDFQIMIEAVKTREEALRESEEKYRSMMESMKAAVYICSPDFRVEYMNPAMIKRMGRDATGEICHKAIHDLDEQCPWCVHAKIQQGESVETEILSPKDKRYYNVSHSPIFHQNDSISKMTIYRDRTESKQVEEERNRLATAIEHAAESVIIASRPGTIQYVNPSFERLSGYTQEEIVGQNFRILKSDKHDESFYKEMWDIIAKGNVWAGRITNRMKGGTLRDFETRISPVRDSSGEIINFVSVNRDVTQEIALEAQLRQAQKLQSIGTLAGGIAHDFNNILYPIIGYTEMAIDDVPADSLTRRNLLEVLKATKRARDLVQQILTFSRQSELELKPLKFQSIVKEALKLLRASIPSTITISQNINNACGAIRGDQTQIHQIAMNLCTNAYQSMEETGGKLELSLDEIAIGTDEAIDEVSLQPGRYSKLTVSDTGHGMEPAVMEKIFDPYFTTKEPGKGTGLGLSVVHGIVNTHNGHISASSEPGKGTKFNVYLPLFGSADIEAETVSPETLATGDEHILLVDDEKQIVDVVRQMLERLGYQITVRTSSIEALEAFRASPAKFDLVITDLTMPNMTGDKLSGELMNIRSDIPVILCTGFSEKMSKERAEALGIKDFLMKPVIINALAQTVRKILDES</sequence>
<dbReference type="PROSITE" id="PS50110">
    <property type="entry name" value="RESPONSE_REGULATORY"/>
    <property type="match status" value="1"/>
</dbReference>
<dbReference type="PANTHER" id="PTHR43065:SF42">
    <property type="entry name" value="TWO-COMPONENT SENSOR PPRA"/>
    <property type="match status" value="1"/>
</dbReference>
<dbReference type="PRINTS" id="PR00344">
    <property type="entry name" value="BCTRLSENSOR"/>
</dbReference>
<dbReference type="SUPFAM" id="SSF47384">
    <property type="entry name" value="Homodimeric domain of signal transducing histidine kinase"/>
    <property type="match status" value="1"/>
</dbReference>
<dbReference type="PANTHER" id="PTHR43065">
    <property type="entry name" value="SENSOR HISTIDINE KINASE"/>
    <property type="match status" value="1"/>
</dbReference>
<dbReference type="SUPFAM" id="SSF158472">
    <property type="entry name" value="HAMP domain-like"/>
    <property type="match status" value="1"/>
</dbReference>
<evidence type="ECO:0000259" key="13">
    <source>
        <dbReference type="PROSITE" id="PS50109"/>
    </source>
</evidence>
<dbReference type="CDD" id="cd00156">
    <property type="entry name" value="REC"/>
    <property type="match status" value="1"/>
</dbReference>
<dbReference type="Pfam" id="PF02518">
    <property type="entry name" value="HATPase_c"/>
    <property type="match status" value="1"/>
</dbReference>
<dbReference type="InterPro" id="IPR000700">
    <property type="entry name" value="PAS-assoc_C"/>
</dbReference>
<keyword evidence="9 12" id="KW-1133">Transmembrane helix</keyword>
<evidence type="ECO:0000256" key="1">
    <source>
        <dbReference type="ARBA" id="ARBA00000085"/>
    </source>
</evidence>
<dbReference type="SUPFAM" id="SSF55785">
    <property type="entry name" value="PYP-like sensor domain (PAS domain)"/>
    <property type="match status" value="2"/>
</dbReference>
<dbReference type="CDD" id="cd00130">
    <property type="entry name" value="PAS"/>
    <property type="match status" value="1"/>
</dbReference>
<name>A0A8J6TWG7_9BACT</name>
<dbReference type="AlphaFoldDB" id="A0A8J6TWG7"/>
<dbReference type="SMART" id="SM00304">
    <property type="entry name" value="HAMP"/>
    <property type="match status" value="1"/>
</dbReference>
<dbReference type="Proteomes" id="UP000605201">
    <property type="component" value="Unassembled WGS sequence"/>
</dbReference>
<feature type="domain" description="Response regulatory" evidence="14">
    <location>
        <begin position="850"/>
        <end position="966"/>
    </location>
</feature>